<organism evidence="1 2">
    <name type="scientific">Candidatus Roizmanbacteria bacterium CG_4_8_14_3_um_filter_36_10</name>
    <dbReference type="NCBI Taxonomy" id="1974834"/>
    <lineage>
        <taxon>Bacteria</taxon>
        <taxon>Candidatus Roizmaniibacteriota</taxon>
    </lineage>
</organism>
<dbReference type="Proteomes" id="UP000229370">
    <property type="component" value="Unassembled WGS sequence"/>
</dbReference>
<gene>
    <name evidence="1" type="ORF">CO007_00730</name>
</gene>
<protein>
    <submittedName>
        <fullName evidence="1">Uncharacterized protein</fullName>
    </submittedName>
</protein>
<comment type="caution">
    <text evidence="1">The sequence shown here is derived from an EMBL/GenBank/DDBJ whole genome shotgun (WGS) entry which is preliminary data.</text>
</comment>
<dbReference type="AlphaFoldDB" id="A0A2M8GNR8"/>
<evidence type="ECO:0000313" key="2">
    <source>
        <dbReference type="Proteomes" id="UP000229370"/>
    </source>
</evidence>
<dbReference type="EMBL" id="PFQK01000019">
    <property type="protein sequence ID" value="PJC82193.1"/>
    <property type="molecule type" value="Genomic_DNA"/>
</dbReference>
<name>A0A2M8GNR8_9BACT</name>
<proteinExistence type="predicted"/>
<sequence length="132" mass="15403">MSIHKGFYSTVPIDRINAYKIVQGYLHRYCYISCETVLFGAGAIFQKGNYITAVSDVSRKFALGNNAYFVHQLRNDYLYNEYCIDNIDSMAVASLERAVADILYFAPRYHFYNRKVINWKKVKEIQKKVGYI</sequence>
<reference evidence="2" key="1">
    <citation type="submission" date="2017-09" db="EMBL/GenBank/DDBJ databases">
        <title>Depth-based differentiation of microbial function through sediment-hosted aquifers and enrichment of novel symbionts in the deep terrestrial subsurface.</title>
        <authorList>
            <person name="Probst A.J."/>
            <person name="Ladd B."/>
            <person name="Jarett J.K."/>
            <person name="Geller-Mcgrath D.E."/>
            <person name="Sieber C.M.K."/>
            <person name="Emerson J.B."/>
            <person name="Anantharaman K."/>
            <person name="Thomas B.C."/>
            <person name="Malmstrom R."/>
            <person name="Stieglmeier M."/>
            <person name="Klingl A."/>
            <person name="Woyke T."/>
            <person name="Ryan C.M."/>
            <person name="Banfield J.F."/>
        </authorList>
    </citation>
    <scope>NUCLEOTIDE SEQUENCE [LARGE SCALE GENOMIC DNA]</scope>
</reference>
<evidence type="ECO:0000313" key="1">
    <source>
        <dbReference type="EMBL" id="PJC82193.1"/>
    </source>
</evidence>
<accession>A0A2M8GNR8</accession>